<evidence type="ECO:0000313" key="1">
    <source>
        <dbReference type="EMBL" id="KAK3340781.1"/>
    </source>
</evidence>
<dbReference type="GeneID" id="87864361"/>
<comment type="caution">
    <text evidence="1">The sequence shown here is derived from an EMBL/GenBank/DDBJ whole genome shotgun (WGS) entry which is preliminary data.</text>
</comment>
<proteinExistence type="predicted"/>
<name>A0AAE0JBS5_9PEZI</name>
<dbReference type="AlphaFoldDB" id="A0AAE0JBS5"/>
<reference evidence="1" key="1">
    <citation type="journal article" date="2023" name="Mol. Phylogenet. Evol.">
        <title>Genome-scale phylogeny and comparative genomics of the fungal order Sordariales.</title>
        <authorList>
            <person name="Hensen N."/>
            <person name="Bonometti L."/>
            <person name="Westerberg I."/>
            <person name="Brannstrom I.O."/>
            <person name="Guillou S."/>
            <person name="Cros-Aarteil S."/>
            <person name="Calhoun S."/>
            <person name="Haridas S."/>
            <person name="Kuo A."/>
            <person name="Mondo S."/>
            <person name="Pangilinan J."/>
            <person name="Riley R."/>
            <person name="LaButti K."/>
            <person name="Andreopoulos B."/>
            <person name="Lipzen A."/>
            <person name="Chen C."/>
            <person name="Yan M."/>
            <person name="Daum C."/>
            <person name="Ng V."/>
            <person name="Clum A."/>
            <person name="Steindorff A."/>
            <person name="Ohm R.A."/>
            <person name="Martin F."/>
            <person name="Silar P."/>
            <person name="Natvig D.O."/>
            <person name="Lalanne C."/>
            <person name="Gautier V."/>
            <person name="Ament-Velasquez S.L."/>
            <person name="Kruys A."/>
            <person name="Hutchinson M.I."/>
            <person name="Powell A.J."/>
            <person name="Barry K."/>
            <person name="Miller A.N."/>
            <person name="Grigoriev I.V."/>
            <person name="Debuchy R."/>
            <person name="Gladieux P."/>
            <person name="Hiltunen Thoren M."/>
            <person name="Johannesson H."/>
        </authorList>
    </citation>
    <scope>NUCLEOTIDE SEQUENCE</scope>
    <source>
        <strain evidence="1">CBS 560.94</strain>
    </source>
</reference>
<dbReference type="RefSeq" id="XP_062679723.1">
    <property type="nucleotide sequence ID" value="XM_062827207.1"/>
</dbReference>
<keyword evidence="2" id="KW-1185">Reference proteome</keyword>
<dbReference type="Proteomes" id="UP001278500">
    <property type="component" value="Unassembled WGS sequence"/>
</dbReference>
<gene>
    <name evidence="1" type="ORF">B0H65DRAFT_473446</name>
</gene>
<protein>
    <submittedName>
        <fullName evidence="1">Uncharacterized protein</fullName>
    </submittedName>
</protein>
<organism evidence="1 2">
    <name type="scientific">Neurospora tetraspora</name>
    <dbReference type="NCBI Taxonomy" id="94610"/>
    <lineage>
        <taxon>Eukaryota</taxon>
        <taxon>Fungi</taxon>
        <taxon>Dikarya</taxon>
        <taxon>Ascomycota</taxon>
        <taxon>Pezizomycotina</taxon>
        <taxon>Sordariomycetes</taxon>
        <taxon>Sordariomycetidae</taxon>
        <taxon>Sordariales</taxon>
        <taxon>Sordariaceae</taxon>
        <taxon>Neurospora</taxon>
    </lineage>
</organism>
<sequence length="64" mass="6837">MVSWREMRRTDRVASGILPLLSPASMPWLLDAVATVALAAAGGRACGAVSAVFFFPPSFWAVTR</sequence>
<reference evidence="1" key="2">
    <citation type="submission" date="2023-06" db="EMBL/GenBank/DDBJ databases">
        <authorList>
            <consortium name="Lawrence Berkeley National Laboratory"/>
            <person name="Haridas S."/>
            <person name="Hensen N."/>
            <person name="Bonometti L."/>
            <person name="Westerberg I."/>
            <person name="Brannstrom I.O."/>
            <person name="Guillou S."/>
            <person name="Cros-Aarteil S."/>
            <person name="Calhoun S."/>
            <person name="Kuo A."/>
            <person name="Mondo S."/>
            <person name="Pangilinan J."/>
            <person name="Riley R."/>
            <person name="Labutti K."/>
            <person name="Andreopoulos B."/>
            <person name="Lipzen A."/>
            <person name="Chen C."/>
            <person name="Yanf M."/>
            <person name="Daum C."/>
            <person name="Ng V."/>
            <person name="Clum A."/>
            <person name="Steindorff A."/>
            <person name="Ohm R."/>
            <person name="Martin F."/>
            <person name="Silar P."/>
            <person name="Natvig D."/>
            <person name="Lalanne C."/>
            <person name="Gautier V."/>
            <person name="Ament-Velasquez S.L."/>
            <person name="Kruys A."/>
            <person name="Hutchinson M.I."/>
            <person name="Powell A.J."/>
            <person name="Barry K."/>
            <person name="Miller A.N."/>
            <person name="Grigoriev I.V."/>
            <person name="Debuchy R."/>
            <person name="Gladieux P."/>
            <person name="Thoren M.H."/>
            <person name="Johannesson H."/>
        </authorList>
    </citation>
    <scope>NUCLEOTIDE SEQUENCE</scope>
    <source>
        <strain evidence="1">CBS 560.94</strain>
    </source>
</reference>
<dbReference type="EMBL" id="JAUEPP010000006">
    <property type="protein sequence ID" value="KAK3340781.1"/>
    <property type="molecule type" value="Genomic_DNA"/>
</dbReference>
<accession>A0AAE0JBS5</accession>
<evidence type="ECO:0000313" key="2">
    <source>
        <dbReference type="Proteomes" id="UP001278500"/>
    </source>
</evidence>